<dbReference type="Ensembl" id="ENSPNAT00000079554.1">
    <property type="protein sequence ID" value="ENSPNAP00000068860.1"/>
    <property type="gene ID" value="ENSPNAG00000034167.1"/>
</dbReference>
<dbReference type="PANTHER" id="PTHR24028">
    <property type="entry name" value="CADHERIN-87A"/>
    <property type="match status" value="1"/>
</dbReference>
<keyword evidence="6" id="KW-1185">Reference proteome</keyword>
<keyword evidence="3" id="KW-0325">Glycoprotein</keyword>
<dbReference type="GO" id="GO:0007155">
    <property type="term" value="P:cell adhesion"/>
    <property type="evidence" value="ECO:0007669"/>
    <property type="project" value="TreeGrafter"/>
</dbReference>
<dbReference type="GO" id="GO:0005886">
    <property type="term" value="C:plasma membrane"/>
    <property type="evidence" value="ECO:0007669"/>
    <property type="project" value="TreeGrafter"/>
</dbReference>
<feature type="domain" description="Cadherin N-terminal" evidence="4">
    <location>
        <begin position="29"/>
        <end position="76"/>
    </location>
</feature>
<name>A0AAR2KX64_PYGNA</name>
<evidence type="ECO:0000256" key="3">
    <source>
        <dbReference type="ARBA" id="ARBA00023180"/>
    </source>
</evidence>
<dbReference type="InterPro" id="IPR050174">
    <property type="entry name" value="Protocadherin/Cadherin-CA"/>
</dbReference>
<evidence type="ECO:0000313" key="5">
    <source>
        <dbReference type="Ensembl" id="ENSPNAP00000068860.1"/>
    </source>
</evidence>
<reference evidence="5" key="3">
    <citation type="submission" date="2025-09" db="UniProtKB">
        <authorList>
            <consortium name="Ensembl"/>
        </authorList>
    </citation>
    <scope>IDENTIFICATION</scope>
</reference>
<comment type="subcellular location">
    <subcellularLocation>
        <location evidence="1">Membrane</location>
    </subcellularLocation>
</comment>
<reference evidence="5" key="2">
    <citation type="submission" date="2025-08" db="UniProtKB">
        <authorList>
            <consortium name="Ensembl"/>
        </authorList>
    </citation>
    <scope>IDENTIFICATION</scope>
</reference>
<dbReference type="Pfam" id="PF08266">
    <property type="entry name" value="Cadherin_2"/>
    <property type="match status" value="1"/>
</dbReference>
<dbReference type="AlphaFoldDB" id="A0AAR2KX64"/>
<evidence type="ECO:0000256" key="2">
    <source>
        <dbReference type="ARBA" id="ARBA00023136"/>
    </source>
</evidence>
<accession>A0AAR2KX64</accession>
<evidence type="ECO:0000313" key="6">
    <source>
        <dbReference type="Proteomes" id="UP001501920"/>
    </source>
</evidence>
<protein>
    <recommendedName>
        <fullName evidence="4">Cadherin N-terminal domain-containing protein</fullName>
    </recommendedName>
</protein>
<dbReference type="GeneTree" id="ENSGT00940000178344"/>
<dbReference type="InterPro" id="IPR015919">
    <property type="entry name" value="Cadherin-like_sf"/>
</dbReference>
<evidence type="ECO:0000259" key="4">
    <source>
        <dbReference type="Pfam" id="PF08266"/>
    </source>
</evidence>
<dbReference type="Proteomes" id="UP001501920">
    <property type="component" value="Chromosome 11"/>
</dbReference>
<proteinExistence type="predicted"/>
<dbReference type="InterPro" id="IPR013164">
    <property type="entry name" value="Cadherin_N"/>
</dbReference>
<keyword evidence="2" id="KW-0472">Membrane</keyword>
<organism evidence="5 6">
    <name type="scientific">Pygocentrus nattereri</name>
    <name type="common">Red-bellied piranha</name>
    <dbReference type="NCBI Taxonomy" id="42514"/>
    <lineage>
        <taxon>Eukaryota</taxon>
        <taxon>Metazoa</taxon>
        <taxon>Chordata</taxon>
        <taxon>Craniata</taxon>
        <taxon>Vertebrata</taxon>
        <taxon>Euteleostomi</taxon>
        <taxon>Actinopterygii</taxon>
        <taxon>Neopterygii</taxon>
        <taxon>Teleostei</taxon>
        <taxon>Ostariophysi</taxon>
        <taxon>Characiformes</taxon>
        <taxon>Characoidei</taxon>
        <taxon>Pygocentrus</taxon>
    </lineage>
</organism>
<reference evidence="5 6" key="1">
    <citation type="submission" date="2020-10" db="EMBL/GenBank/DDBJ databases">
        <title>Pygocentrus nattereri (red-bellied piranha) genome, fPygNat1, primary haplotype.</title>
        <authorList>
            <person name="Myers G."/>
            <person name="Meyer A."/>
            <person name="Karagic N."/>
            <person name="Pippel M."/>
            <person name="Winkler S."/>
            <person name="Tracey A."/>
            <person name="Wood J."/>
            <person name="Formenti G."/>
            <person name="Howe K."/>
            <person name="Fedrigo O."/>
            <person name="Jarvis E.D."/>
        </authorList>
    </citation>
    <scope>NUCLEOTIDE SEQUENCE [LARGE SCALE GENOMIC DNA]</scope>
</reference>
<dbReference type="CDD" id="cd11304">
    <property type="entry name" value="Cadherin_repeat"/>
    <property type="match status" value="1"/>
</dbReference>
<evidence type="ECO:0000256" key="1">
    <source>
        <dbReference type="ARBA" id="ARBA00004370"/>
    </source>
</evidence>
<dbReference type="SUPFAM" id="SSF49313">
    <property type="entry name" value="Cadherin-like"/>
    <property type="match status" value="1"/>
</dbReference>
<dbReference type="PANTHER" id="PTHR24028:SF32">
    <property type="entry name" value="CADHERIN-RELATED NEURONAL RECEPTOR VARIABLE 10-RELATED"/>
    <property type="match status" value="1"/>
</dbReference>
<dbReference type="GO" id="GO:0005509">
    <property type="term" value="F:calcium ion binding"/>
    <property type="evidence" value="ECO:0007669"/>
    <property type="project" value="InterPro"/>
</dbReference>
<dbReference type="Gene3D" id="2.60.40.60">
    <property type="entry name" value="Cadherins"/>
    <property type="match status" value="1"/>
</dbReference>
<sequence length="101" mass="10865">MAEMVETLCVSWVIFAGACCLFSIVNGQVVYSVSEESNSGTMVGNLAKDLNLNVQDLELRGFQLVSGPNTSAAEIRVQAKDKGPNPRSAFCKILVEILDVN</sequence>